<dbReference type="AlphaFoldDB" id="L0KX80"/>
<name>L0KX80_METHD</name>
<dbReference type="InterPro" id="IPR029063">
    <property type="entry name" value="SAM-dependent_MTases_sf"/>
</dbReference>
<dbReference type="GO" id="GO:0102522">
    <property type="term" value="F:tRNA 4-demethylwyosine alpha-amino-alpha-carboxypropyltransferase activity"/>
    <property type="evidence" value="ECO:0007669"/>
    <property type="project" value="UniProtKB-EC"/>
</dbReference>
<dbReference type="Pfam" id="PF25133">
    <property type="entry name" value="TYW2_N_2"/>
    <property type="match status" value="1"/>
</dbReference>
<dbReference type="Pfam" id="PF02475">
    <property type="entry name" value="TRM5-TYW2_MTfase"/>
    <property type="match status" value="1"/>
</dbReference>
<keyword evidence="1 7" id="KW-0489">Methyltransferase</keyword>
<dbReference type="InterPro" id="IPR056744">
    <property type="entry name" value="TRM5/TYW2-like_N"/>
</dbReference>
<keyword evidence="3 5" id="KW-0949">S-adenosyl-L-methionine</keyword>
<comment type="catalytic activity">
    <reaction evidence="5">
        <text>4-demethylwyosine(37) in tRNA(Phe) + S-adenosyl-L-methionine = 4-demethyl-7-[(3S)-3-amino-3-carboxypropyl]wyosine(37) in tRNA(Phe) + S-methyl-5'-thioadenosine + H(+)</text>
        <dbReference type="Rhea" id="RHEA:36355"/>
        <dbReference type="Rhea" id="RHEA-COMP:10164"/>
        <dbReference type="Rhea" id="RHEA-COMP:10378"/>
        <dbReference type="ChEBI" id="CHEBI:15378"/>
        <dbReference type="ChEBI" id="CHEBI:17509"/>
        <dbReference type="ChEBI" id="CHEBI:59789"/>
        <dbReference type="ChEBI" id="CHEBI:64315"/>
        <dbReference type="ChEBI" id="CHEBI:73550"/>
        <dbReference type="EC" id="2.5.1.114"/>
    </reaction>
</comment>
<dbReference type="InterPro" id="IPR030382">
    <property type="entry name" value="MeTrfase_TRM5/TYW2"/>
</dbReference>
<evidence type="ECO:0000256" key="5">
    <source>
        <dbReference type="HAMAP-Rule" id="MF_01922"/>
    </source>
</evidence>
<dbReference type="Pfam" id="PF18093">
    <property type="entry name" value="Trm5_N"/>
    <property type="match status" value="1"/>
</dbReference>
<keyword evidence="2 5" id="KW-0808">Transferase</keyword>
<dbReference type="GO" id="GO:0030488">
    <property type="term" value="P:tRNA methylation"/>
    <property type="evidence" value="ECO:0007669"/>
    <property type="project" value="TreeGrafter"/>
</dbReference>
<protein>
    <recommendedName>
        <fullName evidence="5">tRNA(Phe) (4-demethylwyosine(37)-C(7)) aminocarboxypropyltransferase</fullName>
        <ecNumber evidence="5">2.5.1.114</ecNumber>
    </recommendedName>
    <alternativeName>
        <fullName evidence="5">tRNA wyosine derivatives biosynthesis protein Taw2</fullName>
    </alternativeName>
</protein>
<feature type="binding site" evidence="5">
    <location>
        <position position="225"/>
    </location>
    <ligand>
        <name>S-adenosyl-L-methionine</name>
        <dbReference type="ChEBI" id="CHEBI:59789"/>
    </ligand>
</feature>
<keyword evidence="5" id="KW-0963">Cytoplasm</keyword>
<dbReference type="Gene3D" id="3.30.70.2580">
    <property type="match status" value="1"/>
</dbReference>
<dbReference type="KEGG" id="mhz:Metho_1531"/>
<keyword evidence="8" id="KW-1185">Reference proteome</keyword>
<dbReference type="InterPro" id="IPR056743">
    <property type="entry name" value="TRM5-TYW2-like_MTfase"/>
</dbReference>
<evidence type="ECO:0000256" key="3">
    <source>
        <dbReference type="ARBA" id="ARBA00022691"/>
    </source>
</evidence>
<dbReference type="GO" id="GO:0008175">
    <property type="term" value="F:tRNA methyltransferase activity"/>
    <property type="evidence" value="ECO:0007669"/>
    <property type="project" value="TreeGrafter"/>
</dbReference>
<dbReference type="Proteomes" id="UP000010866">
    <property type="component" value="Chromosome"/>
</dbReference>
<dbReference type="Gene3D" id="3.40.50.150">
    <property type="entry name" value="Vaccinia Virus protein VP39"/>
    <property type="match status" value="1"/>
</dbReference>
<dbReference type="STRING" id="867904.Metho_1531"/>
<feature type="binding site" evidence="5">
    <location>
        <position position="179"/>
    </location>
    <ligand>
        <name>S-adenosyl-L-methionine</name>
        <dbReference type="ChEBI" id="CHEBI:59789"/>
    </ligand>
</feature>
<gene>
    <name evidence="5" type="primary">taw2</name>
    <name evidence="7" type="ordered locus">Metho_1531</name>
</gene>
<reference evidence="8" key="1">
    <citation type="submission" date="2012-02" db="EMBL/GenBank/DDBJ databases">
        <title>Complete sequence of chromosome of Methanomethylovorans hollandica DSM 15978.</title>
        <authorList>
            <person name="Lucas S."/>
            <person name="Copeland A."/>
            <person name="Lapidus A."/>
            <person name="Glavina del Rio T."/>
            <person name="Dalin E."/>
            <person name="Tice H."/>
            <person name="Bruce D."/>
            <person name="Goodwin L."/>
            <person name="Pitluck S."/>
            <person name="Peters L."/>
            <person name="Mikhailova N."/>
            <person name="Held B."/>
            <person name="Kyrpides N."/>
            <person name="Mavromatis K."/>
            <person name="Ivanova N."/>
            <person name="Brettin T."/>
            <person name="Detter J.C."/>
            <person name="Han C."/>
            <person name="Larimer F."/>
            <person name="Land M."/>
            <person name="Hauser L."/>
            <person name="Markowitz V."/>
            <person name="Cheng J.-F."/>
            <person name="Hugenholtz P."/>
            <person name="Woyke T."/>
            <person name="Wu D."/>
            <person name="Spring S."/>
            <person name="Schroeder M."/>
            <person name="Brambilla E."/>
            <person name="Klenk H.-P."/>
            <person name="Eisen J.A."/>
        </authorList>
    </citation>
    <scope>NUCLEOTIDE SEQUENCE [LARGE SCALE GENOMIC DNA]</scope>
    <source>
        <strain evidence="8">DSM 15978 / NBRC 107637 / DMS1</strain>
    </source>
</reference>
<dbReference type="SUPFAM" id="SSF53335">
    <property type="entry name" value="S-adenosyl-L-methionine-dependent methyltransferases"/>
    <property type="match status" value="1"/>
</dbReference>
<dbReference type="FunFam" id="3.40.50.150:FF:000131">
    <property type="entry name" value="tRNA wybutosine-synthesizing protein 2/3/4"/>
    <property type="match status" value="1"/>
</dbReference>
<organism evidence="7 8">
    <name type="scientific">Methanomethylovorans hollandica (strain DSM 15978 / NBRC 107637 / DMS1)</name>
    <dbReference type="NCBI Taxonomy" id="867904"/>
    <lineage>
        <taxon>Archaea</taxon>
        <taxon>Methanobacteriati</taxon>
        <taxon>Methanobacteriota</taxon>
        <taxon>Stenosarchaea group</taxon>
        <taxon>Methanomicrobia</taxon>
        <taxon>Methanosarcinales</taxon>
        <taxon>Methanosarcinaceae</taxon>
        <taxon>Methanomethylovorans</taxon>
    </lineage>
</organism>
<comment type="subcellular location">
    <subcellularLocation>
        <location evidence="5">Cytoplasm</location>
    </subcellularLocation>
</comment>
<dbReference type="EC" id="2.5.1.114" evidence="5"/>
<dbReference type="EMBL" id="CP003362">
    <property type="protein sequence ID" value="AGB49731.1"/>
    <property type="molecule type" value="Genomic_DNA"/>
</dbReference>
<dbReference type="HOGENOM" id="CLU_022610_0_2_2"/>
<dbReference type="InterPro" id="IPR040601">
    <property type="entry name" value="Trm5a/b_N"/>
</dbReference>
<feature type="binding site" evidence="5">
    <location>
        <position position="186"/>
    </location>
    <ligand>
        <name>S-adenosyl-L-methionine</name>
        <dbReference type="ChEBI" id="CHEBI:59789"/>
    </ligand>
</feature>
<dbReference type="PROSITE" id="PS51684">
    <property type="entry name" value="SAM_MT_TRM5_TYW2"/>
    <property type="match status" value="1"/>
</dbReference>
<dbReference type="GO" id="GO:0005737">
    <property type="term" value="C:cytoplasm"/>
    <property type="evidence" value="ECO:0007669"/>
    <property type="project" value="UniProtKB-SubCell"/>
</dbReference>
<dbReference type="PANTHER" id="PTHR23245">
    <property type="entry name" value="TRNA METHYLTRANSFERASE"/>
    <property type="match status" value="1"/>
</dbReference>
<dbReference type="CDD" id="cd02440">
    <property type="entry name" value="AdoMet_MTases"/>
    <property type="match status" value="1"/>
</dbReference>
<sequence>MMVTDMQIEQDLIICVPIEEAEAIRTWLLESKVLDMDRKIRKTTENGKKYLLLPVTEKVKGYTCFNDQMPEIYTPNKSLKELLANEMPVQELVKVPAGWQVIGTVIIVTIPEDLEHRKMLIGEKLLQMYPRCSCVVKDKGIQGALRLPTREVIAGHGTETTHKENGCTFKLDVAKVMFSKGNLAEKKLMSVVAHDEVVVDMFAGIGYFSIPIAVHSSPKKIISIELNPVSFSYLQENIRLNHVKSLVEPILGDCAIVTPEGVADRVIMGYVGTTHNYLFKGIKALKPEGGILHYHETTPERLVFERPVNRIREAALEIGKEVEIVETRRIKKYSPGVWHVVIDAKIM</sequence>
<proteinExistence type="inferred from homology"/>
<feature type="domain" description="SAM-dependent methyltransferase TRM5/TYW2-type" evidence="6">
    <location>
        <begin position="99"/>
        <end position="347"/>
    </location>
</feature>
<dbReference type="HAMAP" id="MF_01922">
    <property type="entry name" value="TYW2_archaea"/>
    <property type="match status" value="1"/>
</dbReference>
<dbReference type="Gene3D" id="3.30.300.110">
    <property type="entry name" value="Met-10+ protein-like domains"/>
    <property type="match status" value="1"/>
</dbReference>
<evidence type="ECO:0000256" key="2">
    <source>
        <dbReference type="ARBA" id="ARBA00022679"/>
    </source>
</evidence>
<keyword evidence="4 5" id="KW-0819">tRNA processing</keyword>
<evidence type="ECO:0000256" key="4">
    <source>
        <dbReference type="ARBA" id="ARBA00022694"/>
    </source>
</evidence>
<evidence type="ECO:0000259" key="6">
    <source>
        <dbReference type="PROSITE" id="PS51684"/>
    </source>
</evidence>
<dbReference type="PANTHER" id="PTHR23245:SF41">
    <property type="entry name" value="TRNA(PHE) (4-DEMETHYLWYOSINE(37)-C(7)) AMINOCARBOXYPROPYLTRANSFERASE"/>
    <property type="match status" value="1"/>
</dbReference>
<evidence type="ECO:0000313" key="7">
    <source>
        <dbReference type="EMBL" id="AGB49731.1"/>
    </source>
</evidence>
<evidence type="ECO:0000256" key="1">
    <source>
        <dbReference type="ARBA" id="ARBA00022603"/>
    </source>
</evidence>
<comment type="function">
    <text evidence="5">S-adenosyl-L-methionine-dependent transferase that acts as a component of the wyosine derivatives biosynthesis pathway. Catalyzes the transfer of the alpha-amino-alpha-carboxypropyl (acp) group from S-adenosyl-L-methionine to 4-demethylwyosine (imG-14), forming 7-aminocarboxypropyl-demethylwyosine (wybutosine-86) at position 37 of tRNA(Phe).</text>
</comment>
<dbReference type="InterPro" id="IPR030867">
    <property type="entry name" value="TYW2_archaea"/>
</dbReference>
<comment type="caution">
    <text evidence="5">Lacks conserved residue(s) required for the propagation of feature annotation.</text>
</comment>
<evidence type="ECO:0000313" key="8">
    <source>
        <dbReference type="Proteomes" id="UP000010866"/>
    </source>
</evidence>
<comment type="similarity">
    <text evidence="5">Belongs to the class I-like SAM-binding methyltransferase superfamily. TRM5/TYW2 family.</text>
</comment>
<accession>L0KX80</accession>